<gene>
    <name evidence="1" type="ORF">MiTe_02805</name>
</gene>
<evidence type="ECO:0000313" key="2">
    <source>
        <dbReference type="Proteomes" id="UP000324917"/>
    </source>
</evidence>
<sequence length="66" mass="7683">MSGYYDDCFDHITDPVQRNSVRQQWLQMVDGGLSIADVRMLLETSCINPKTNDRNNNGRDFQLIIY</sequence>
<reference evidence="1 2" key="1">
    <citation type="submission" date="2018-09" db="EMBL/GenBank/DDBJ databases">
        <title>Evolutionary history of phycoerythrin pigmentation in the water bloom-forming cyanobacterium Microcystis aeruginosa.</title>
        <authorList>
            <person name="Tanabe Y."/>
            <person name="Tanabe Y."/>
            <person name="Yamaguchi H."/>
        </authorList>
    </citation>
    <scope>NUCLEOTIDE SEQUENCE [LARGE SCALE GENOMIC DNA]</scope>
    <source>
        <strain evidence="1 2">NIES-2520</strain>
    </source>
</reference>
<accession>A0A5A5RS22</accession>
<evidence type="ECO:0000313" key="1">
    <source>
        <dbReference type="EMBL" id="GCA75967.1"/>
    </source>
</evidence>
<protein>
    <submittedName>
        <fullName evidence="1">Uncharacterized protein</fullName>
    </submittedName>
</protein>
<comment type="caution">
    <text evidence="1">The sequence shown here is derived from an EMBL/GenBank/DDBJ whole genome shotgun (WGS) entry which is preliminary data.</text>
</comment>
<dbReference type="Proteomes" id="UP000324917">
    <property type="component" value="Unassembled WGS sequence"/>
</dbReference>
<proteinExistence type="predicted"/>
<name>A0A5A5RS22_MICAE</name>
<dbReference type="AlphaFoldDB" id="A0A5A5RS22"/>
<organism evidence="1 2">
    <name type="scientific">Microcystis aeruginosa NIES-2520</name>
    <dbReference type="NCBI Taxonomy" id="2303982"/>
    <lineage>
        <taxon>Bacteria</taxon>
        <taxon>Bacillati</taxon>
        <taxon>Cyanobacteriota</taxon>
        <taxon>Cyanophyceae</taxon>
        <taxon>Oscillatoriophycideae</taxon>
        <taxon>Chroococcales</taxon>
        <taxon>Microcystaceae</taxon>
        <taxon>Microcystis</taxon>
    </lineage>
</organism>
<dbReference type="EMBL" id="BHVP01000054">
    <property type="protein sequence ID" value="GCA75967.1"/>
    <property type="molecule type" value="Genomic_DNA"/>
</dbReference>